<evidence type="ECO:0000256" key="1">
    <source>
        <dbReference type="SAM" id="MobiDB-lite"/>
    </source>
</evidence>
<name>A0A250XGJ6_9CHLO</name>
<evidence type="ECO:0000313" key="2">
    <source>
        <dbReference type="EMBL" id="GAX81910.1"/>
    </source>
</evidence>
<reference evidence="2 3" key="1">
    <citation type="submission" date="2017-08" db="EMBL/GenBank/DDBJ databases">
        <title>Acidophilic green algal genome provides insights into adaptation to an acidic environment.</title>
        <authorList>
            <person name="Hirooka S."/>
            <person name="Hirose Y."/>
            <person name="Kanesaki Y."/>
            <person name="Higuchi S."/>
            <person name="Fujiwara T."/>
            <person name="Onuma R."/>
            <person name="Era A."/>
            <person name="Ohbayashi R."/>
            <person name="Uzuka A."/>
            <person name="Nozaki H."/>
            <person name="Yoshikawa H."/>
            <person name="Miyagishima S.Y."/>
        </authorList>
    </citation>
    <scope>NUCLEOTIDE SEQUENCE [LARGE SCALE GENOMIC DNA]</scope>
    <source>
        <strain evidence="2 3">NIES-2499</strain>
    </source>
</reference>
<organism evidence="2 3">
    <name type="scientific">Chlamydomonas eustigma</name>
    <dbReference type="NCBI Taxonomy" id="1157962"/>
    <lineage>
        <taxon>Eukaryota</taxon>
        <taxon>Viridiplantae</taxon>
        <taxon>Chlorophyta</taxon>
        <taxon>core chlorophytes</taxon>
        <taxon>Chlorophyceae</taxon>
        <taxon>CS clade</taxon>
        <taxon>Chlamydomonadales</taxon>
        <taxon>Chlamydomonadaceae</taxon>
        <taxon>Chlamydomonas</taxon>
    </lineage>
</organism>
<proteinExistence type="predicted"/>
<comment type="caution">
    <text evidence="2">The sequence shown here is derived from an EMBL/GenBank/DDBJ whole genome shotgun (WGS) entry which is preliminary data.</text>
</comment>
<evidence type="ECO:0000313" key="3">
    <source>
        <dbReference type="Proteomes" id="UP000232323"/>
    </source>
</evidence>
<feature type="compositionally biased region" description="Polar residues" evidence="1">
    <location>
        <begin position="258"/>
        <end position="271"/>
    </location>
</feature>
<keyword evidence="3" id="KW-1185">Reference proteome</keyword>
<dbReference type="EMBL" id="BEGY01000072">
    <property type="protein sequence ID" value="GAX81910.1"/>
    <property type="molecule type" value="Genomic_DNA"/>
</dbReference>
<feature type="region of interest" description="Disordered" evidence="1">
    <location>
        <begin position="155"/>
        <end position="176"/>
    </location>
</feature>
<dbReference type="AlphaFoldDB" id="A0A250XGJ6"/>
<feature type="compositionally biased region" description="Polar residues" evidence="1">
    <location>
        <begin position="166"/>
        <end position="176"/>
    </location>
</feature>
<feature type="region of interest" description="Disordered" evidence="1">
    <location>
        <begin position="348"/>
        <end position="378"/>
    </location>
</feature>
<feature type="region of interest" description="Disordered" evidence="1">
    <location>
        <begin position="450"/>
        <end position="475"/>
    </location>
</feature>
<accession>A0A250XGJ6</accession>
<dbReference type="Proteomes" id="UP000232323">
    <property type="component" value="Unassembled WGS sequence"/>
</dbReference>
<feature type="region of interest" description="Disordered" evidence="1">
    <location>
        <begin position="218"/>
        <end position="273"/>
    </location>
</feature>
<feature type="compositionally biased region" description="Low complexity" evidence="1">
    <location>
        <begin position="218"/>
        <end position="235"/>
    </location>
</feature>
<protein>
    <submittedName>
        <fullName evidence="2">Uncharacterized protein</fullName>
    </submittedName>
</protein>
<gene>
    <name evidence="2" type="ORF">CEUSTIGMA_g9338.t1</name>
</gene>
<sequence>MTTSSTLCLSHQRNSSSTLIRDSKQEDLVLPQLLTAKLGLKHKVCVLGAAHAVIEPSNGLTASTFSSATSYLPRHPGGILRWRGDNTSAKESVKSVEHKPLLHQRSPCDLIMTSHERLLLYQPELVCLKRQLTTSGSSSSTSRMILRGDCNRPYDEVMPEVRGSDDGTSNSSPDSCWLTTPLMRGIKRSIVQKKLGVPNSKLMNAAISSSSGAQALQSSGAQALQSSGAQALQSGKRPQKQRASLLGPPELTEEEASSRTSSGGNHRSVPSTGDKREALIGLASLRCVDRIFCNSRTLHQEASVMTHHPRCGGRSLSHYDDKIQCSLSRADITTRRALKTLHQISTALQQTSSSAGGAAHKDSTSRSRKQQTGHSKLPMIPCCASQSMKGDGTLCPPAAGTTTTGHWLNHTRCWVHLPIIRSTAPSTTTMTLSTATCECNHRVLHTCKKGEQGTEDTTEVNEAPNEGPANEGPAN</sequence>